<evidence type="ECO:0000313" key="2">
    <source>
        <dbReference type="EMBL" id="RFO97763.1"/>
    </source>
</evidence>
<proteinExistence type="predicted"/>
<comment type="caution">
    <text evidence="2">The sequence shown here is derived from an EMBL/GenBank/DDBJ whole genome shotgun (WGS) entry which is preliminary data.</text>
</comment>
<dbReference type="RefSeq" id="WP_117175819.1">
    <property type="nucleotide sequence ID" value="NZ_QFZK01000003.1"/>
</dbReference>
<dbReference type="AlphaFoldDB" id="A0A3E1RER0"/>
<feature type="chain" id="PRO_5017587226" description="Lipoprotein" evidence="1">
    <location>
        <begin position="24"/>
        <end position="79"/>
    </location>
</feature>
<gene>
    <name evidence="2" type="ORF">DIC66_07925</name>
</gene>
<evidence type="ECO:0008006" key="4">
    <source>
        <dbReference type="Google" id="ProtNLM"/>
    </source>
</evidence>
<dbReference type="Proteomes" id="UP000260665">
    <property type="component" value="Unassembled WGS sequence"/>
</dbReference>
<organism evidence="2 3">
    <name type="scientific">Rhodoferax lacus</name>
    <dbReference type="NCBI Taxonomy" id="2184758"/>
    <lineage>
        <taxon>Bacteria</taxon>
        <taxon>Pseudomonadati</taxon>
        <taxon>Pseudomonadota</taxon>
        <taxon>Betaproteobacteria</taxon>
        <taxon>Burkholderiales</taxon>
        <taxon>Comamonadaceae</taxon>
        <taxon>Rhodoferax</taxon>
    </lineage>
</organism>
<reference evidence="2 3" key="1">
    <citation type="submission" date="2018-05" db="EMBL/GenBank/DDBJ databases">
        <title>Rhodoferax soyangensis sp.nov., isolated from an oligotrophic freshwater lake.</title>
        <authorList>
            <person name="Park M."/>
        </authorList>
    </citation>
    <scope>NUCLEOTIDE SEQUENCE [LARGE SCALE GENOMIC DNA]</scope>
    <source>
        <strain evidence="2 3">IMCC26218</strain>
    </source>
</reference>
<evidence type="ECO:0000313" key="3">
    <source>
        <dbReference type="Proteomes" id="UP000260665"/>
    </source>
</evidence>
<sequence>MKHHVIRTTRLFCLLGLLLAACAQLPAAIKDLNWKDRWGDRGEQVLSRDYAMCQELVEQRRSLLSSCMAARGWYWDEAL</sequence>
<evidence type="ECO:0000256" key="1">
    <source>
        <dbReference type="SAM" id="SignalP"/>
    </source>
</evidence>
<dbReference type="PROSITE" id="PS51257">
    <property type="entry name" value="PROKAR_LIPOPROTEIN"/>
    <property type="match status" value="1"/>
</dbReference>
<protein>
    <recommendedName>
        <fullName evidence="4">Lipoprotein</fullName>
    </recommendedName>
</protein>
<feature type="signal peptide" evidence="1">
    <location>
        <begin position="1"/>
        <end position="23"/>
    </location>
</feature>
<dbReference type="EMBL" id="QFZK01000003">
    <property type="protein sequence ID" value="RFO97763.1"/>
    <property type="molecule type" value="Genomic_DNA"/>
</dbReference>
<accession>A0A3E1RER0</accession>
<keyword evidence="1" id="KW-0732">Signal</keyword>
<keyword evidence="3" id="KW-1185">Reference proteome</keyword>
<name>A0A3E1RER0_9BURK</name>